<comment type="caution">
    <text evidence="2">The sequence shown here is derived from an EMBL/GenBank/DDBJ whole genome shotgun (WGS) entry which is preliminary data.</text>
</comment>
<evidence type="ECO:0000313" key="3">
    <source>
        <dbReference type="Proteomes" id="UP001492380"/>
    </source>
</evidence>
<feature type="region of interest" description="Disordered" evidence="1">
    <location>
        <begin position="1"/>
        <end position="46"/>
    </location>
</feature>
<accession>A0ABR1YJF2</accession>
<evidence type="ECO:0000256" key="1">
    <source>
        <dbReference type="SAM" id="MobiDB-lite"/>
    </source>
</evidence>
<dbReference type="EMBL" id="JBBWRZ010000008">
    <property type="protein sequence ID" value="KAK8230869.1"/>
    <property type="molecule type" value="Genomic_DNA"/>
</dbReference>
<evidence type="ECO:0000313" key="2">
    <source>
        <dbReference type="EMBL" id="KAK8230869.1"/>
    </source>
</evidence>
<proteinExistence type="predicted"/>
<feature type="compositionally biased region" description="Basic and acidic residues" evidence="1">
    <location>
        <begin position="1"/>
        <end position="10"/>
    </location>
</feature>
<organism evidence="2 3">
    <name type="scientific">Phyllosticta capitalensis</name>
    <dbReference type="NCBI Taxonomy" id="121624"/>
    <lineage>
        <taxon>Eukaryota</taxon>
        <taxon>Fungi</taxon>
        <taxon>Dikarya</taxon>
        <taxon>Ascomycota</taxon>
        <taxon>Pezizomycotina</taxon>
        <taxon>Dothideomycetes</taxon>
        <taxon>Dothideomycetes incertae sedis</taxon>
        <taxon>Botryosphaeriales</taxon>
        <taxon>Phyllostictaceae</taxon>
        <taxon>Phyllosticta</taxon>
    </lineage>
</organism>
<dbReference type="Proteomes" id="UP001492380">
    <property type="component" value="Unassembled WGS sequence"/>
</dbReference>
<name>A0ABR1YJF2_9PEZI</name>
<protein>
    <submittedName>
        <fullName evidence="2">Uncharacterized protein</fullName>
    </submittedName>
</protein>
<reference evidence="2 3" key="1">
    <citation type="submission" date="2024-04" db="EMBL/GenBank/DDBJ databases">
        <title>Phyllosticta paracitricarpa is synonymous to the EU quarantine fungus P. citricarpa based on phylogenomic analyses.</title>
        <authorList>
            <consortium name="Lawrence Berkeley National Laboratory"/>
            <person name="Van Ingen-Buijs V.A."/>
            <person name="Van Westerhoven A.C."/>
            <person name="Haridas S."/>
            <person name="Skiadas P."/>
            <person name="Martin F."/>
            <person name="Groenewald J.Z."/>
            <person name="Crous P.W."/>
            <person name="Seidl M.F."/>
        </authorList>
    </citation>
    <scope>NUCLEOTIDE SEQUENCE [LARGE SCALE GENOMIC DNA]</scope>
    <source>
        <strain evidence="2 3">CBS 123374</strain>
    </source>
</reference>
<sequence length="292" mass="33908">MSESQNRDEASPNWWESDYEDDFESGDLASHTPSSGNSKTCEESQLHDKHADLKSLEASDYERLTQEFEDMKERMGYLMAQNGRLERAVETMHESGCPQFNPHDLGFFDHNHVDKNIEQGYFLLEINSVVFSKDGRDQYRNVESFIDAAENIMQQMSADVLRSNLHKCLIGEAHTWYHSTLTDSQRQSTREGEGLTNWIKLLHARWGYTIKNALRDLEILSFKDYDLEFGFITGFMLQAKRIARRLGMDTAFAQLCLAYSHFQPKLRQQIPPPTEDESIDDFIRRVDAMRSK</sequence>
<gene>
    <name evidence="2" type="ORF">HDK90DRAFT_556805</name>
</gene>
<keyword evidence="3" id="KW-1185">Reference proteome</keyword>